<comment type="subcellular location">
    <subcellularLocation>
        <location evidence="1">Membrane</location>
    </subcellularLocation>
</comment>
<keyword evidence="4 8" id="KW-0812">Transmembrane</keyword>
<protein>
    <recommendedName>
        <fullName evidence="11">Glycosyltransferase family 2 protein</fullName>
    </recommendedName>
</protein>
<dbReference type="SUPFAM" id="SSF53448">
    <property type="entry name" value="Nucleotide-diphospho-sugar transferases"/>
    <property type="match status" value="1"/>
</dbReference>
<comment type="caution">
    <text evidence="9">The sequence shown here is derived from an EMBL/GenBank/DDBJ whole genome shotgun (WGS) entry which is preliminary data.</text>
</comment>
<evidence type="ECO:0000313" key="10">
    <source>
        <dbReference type="Proteomes" id="UP000469559"/>
    </source>
</evidence>
<dbReference type="GO" id="GO:0016020">
    <property type="term" value="C:membrane"/>
    <property type="evidence" value="ECO:0007669"/>
    <property type="project" value="UniProtKB-SubCell"/>
</dbReference>
<feature type="transmembrane region" description="Helical" evidence="8">
    <location>
        <begin position="21"/>
        <end position="43"/>
    </location>
</feature>
<name>A0A8T9AZR8_9HELO</name>
<dbReference type="Proteomes" id="UP000469559">
    <property type="component" value="Unassembled WGS sequence"/>
</dbReference>
<evidence type="ECO:0000256" key="8">
    <source>
        <dbReference type="SAM" id="Phobius"/>
    </source>
</evidence>
<feature type="transmembrane region" description="Helical" evidence="8">
    <location>
        <begin position="562"/>
        <end position="584"/>
    </location>
</feature>
<accession>A0A8T9AZR8</accession>
<reference evidence="9 10" key="1">
    <citation type="submission" date="2018-05" db="EMBL/GenBank/DDBJ databases">
        <title>Whole genome sequencing for identification of molecular markers to develop diagnostic detection tools for the regulated plant pathogen Lachnellula willkommii.</title>
        <authorList>
            <person name="Giroux E."/>
            <person name="Bilodeau G."/>
        </authorList>
    </citation>
    <scope>NUCLEOTIDE SEQUENCE [LARGE SCALE GENOMIC DNA]</scope>
    <source>
        <strain evidence="9 10">CBS 203.66</strain>
    </source>
</reference>
<feature type="transmembrane region" description="Helical" evidence="8">
    <location>
        <begin position="49"/>
        <end position="67"/>
    </location>
</feature>
<gene>
    <name evidence="9" type="ORF">LARI1_G009366</name>
</gene>
<keyword evidence="2" id="KW-0328">Glycosyltransferase</keyword>
<keyword evidence="10" id="KW-1185">Reference proteome</keyword>
<feature type="transmembrane region" description="Helical" evidence="8">
    <location>
        <begin position="88"/>
        <end position="108"/>
    </location>
</feature>
<dbReference type="AlphaFoldDB" id="A0A8T9AZR8"/>
<dbReference type="PANTHER" id="PTHR47844">
    <property type="entry name" value="SYNTHASE CPS1, PUTATIVE (AFU_ORTHOLOGUE AFUA_7G02500)-RELATED"/>
    <property type="match status" value="1"/>
</dbReference>
<keyword evidence="5 8" id="KW-1133">Transmembrane helix</keyword>
<evidence type="ECO:0000256" key="3">
    <source>
        <dbReference type="ARBA" id="ARBA00022679"/>
    </source>
</evidence>
<evidence type="ECO:0000256" key="2">
    <source>
        <dbReference type="ARBA" id="ARBA00022676"/>
    </source>
</evidence>
<keyword evidence="3" id="KW-0808">Transferase</keyword>
<sequence length="586" mass="65603">MSDHQYKSIRRSSTQPKIKSRGFFHLLSLNASLVLQYLGILLYRIRYGLVIGFCIYIQIFGIDWSKISLSNSFHGIYQNSIVDTINSGFWYSLGAVLQWIGFYIGWAHTLSPNLFPLIGFICILVIELQIIRAWSSFLSMVFQSITGSGYSFFAWAPVVWGLAVAAGLYRPVTKFINEQLHFLGYSPYLVAFTALALFKALEIVVHTISYNFFTQLAPPPLHPTVTPADVTVIVCTAGAIDAEFAHCLKSILANHPAKIIVSISTTRSSQHNAAARICASLDRRISVLASTNPNLREQFIHAATSNTAQTSITAYVADAHVFWPRTFLRSALAPFQDPSIGLVRLATRVLRDRRGGYLASFLNYLACVHVERQNFECTARYNIDGGVPVGFGRTALVRTDFVRSLSLEDGRGVLGETWAWGFVSVRPIGVDGDDFMARCVHEQGYRTVFHNDPRHALVSTTIDTTGGIPAFREKVLGWARATWRGNTALLFADGVSWEVHPWSTYTILVSSLFDFALIYDPLLAYTLYKATGTQYFSLFFTLLFTSKLIEPFPHLRRNPWDVGYFFGGVLFGYAYSLVKIWALITS</sequence>
<dbReference type="OrthoDB" id="2849215at2759"/>
<evidence type="ECO:0000256" key="7">
    <source>
        <dbReference type="ARBA" id="ARBA00023180"/>
    </source>
</evidence>
<keyword evidence="6 8" id="KW-0472">Membrane</keyword>
<feature type="transmembrane region" description="Helical" evidence="8">
    <location>
        <begin position="189"/>
        <end position="213"/>
    </location>
</feature>
<dbReference type="PANTHER" id="PTHR47844:SF1">
    <property type="entry name" value="EXOSTOSIN-LIKE 2"/>
    <property type="match status" value="1"/>
</dbReference>
<evidence type="ECO:0000313" key="9">
    <source>
        <dbReference type="EMBL" id="TVY13204.1"/>
    </source>
</evidence>
<dbReference type="InterPro" id="IPR052427">
    <property type="entry name" value="Glycosyltrans_GT2/GT47"/>
</dbReference>
<evidence type="ECO:0000256" key="6">
    <source>
        <dbReference type="ARBA" id="ARBA00023136"/>
    </source>
</evidence>
<evidence type="ECO:0000256" key="4">
    <source>
        <dbReference type="ARBA" id="ARBA00022692"/>
    </source>
</evidence>
<organism evidence="9 10">
    <name type="scientific">Lachnellula arida</name>
    <dbReference type="NCBI Taxonomy" id="1316785"/>
    <lineage>
        <taxon>Eukaryota</taxon>
        <taxon>Fungi</taxon>
        <taxon>Dikarya</taxon>
        <taxon>Ascomycota</taxon>
        <taxon>Pezizomycotina</taxon>
        <taxon>Leotiomycetes</taxon>
        <taxon>Helotiales</taxon>
        <taxon>Lachnaceae</taxon>
        <taxon>Lachnellula</taxon>
    </lineage>
</organism>
<proteinExistence type="predicted"/>
<dbReference type="InterPro" id="IPR029044">
    <property type="entry name" value="Nucleotide-diphossugar_trans"/>
</dbReference>
<keyword evidence="7" id="KW-0325">Glycoprotein</keyword>
<feature type="transmembrane region" description="Helical" evidence="8">
    <location>
        <begin position="152"/>
        <end position="169"/>
    </location>
</feature>
<feature type="transmembrane region" description="Helical" evidence="8">
    <location>
        <begin position="114"/>
        <end position="131"/>
    </location>
</feature>
<evidence type="ECO:0008006" key="11">
    <source>
        <dbReference type="Google" id="ProtNLM"/>
    </source>
</evidence>
<dbReference type="EMBL" id="QGMF01001058">
    <property type="protein sequence ID" value="TVY13204.1"/>
    <property type="molecule type" value="Genomic_DNA"/>
</dbReference>
<dbReference type="GO" id="GO:0016757">
    <property type="term" value="F:glycosyltransferase activity"/>
    <property type="evidence" value="ECO:0007669"/>
    <property type="project" value="UniProtKB-KW"/>
</dbReference>
<evidence type="ECO:0000256" key="5">
    <source>
        <dbReference type="ARBA" id="ARBA00022989"/>
    </source>
</evidence>
<dbReference type="Pfam" id="PF13641">
    <property type="entry name" value="Glyco_tranf_2_3"/>
    <property type="match status" value="1"/>
</dbReference>
<evidence type="ECO:0000256" key="1">
    <source>
        <dbReference type="ARBA" id="ARBA00004370"/>
    </source>
</evidence>